<feature type="domain" description="HTH cro/C1-type" evidence="2">
    <location>
        <begin position="6"/>
        <end position="60"/>
    </location>
</feature>
<organism evidence="3 4">
    <name type="scientific">Eikenella longinqua</name>
    <dbReference type="NCBI Taxonomy" id="1795827"/>
    <lineage>
        <taxon>Bacteria</taxon>
        <taxon>Pseudomonadati</taxon>
        <taxon>Pseudomonadota</taxon>
        <taxon>Betaproteobacteria</taxon>
        <taxon>Neisseriales</taxon>
        <taxon>Neisseriaceae</taxon>
        <taxon>Eikenella</taxon>
    </lineage>
</organism>
<dbReference type="InterPro" id="IPR001387">
    <property type="entry name" value="Cro/C1-type_HTH"/>
</dbReference>
<dbReference type="RefSeq" id="WP_067594486.1">
    <property type="nucleotide sequence ID" value="NZ_LXSL01000030.1"/>
</dbReference>
<dbReference type="Pfam" id="PF01381">
    <property type="entry name" value="HTH_3"/>
    <property type="match status" value="1"/>
</dbReference>
<keyword evidence="4" id="KW-1185">Reference proteome</keyword>
<dbReference type="InterPro" id="IPR010982">
    <property type="entry name" value="Lambda_DNA-bd_dom_sf"/>
</dbReference>
<dbReference type="PANTHER" id="PTHR46558:SF5">
    <property type="entry name" value="TRANSCRIPTION REGULATOR"/>
    <property type="match status" value="1"/>
</dbReference>
<evidence type="ECO:0000259" key="2">
    <source>
        <dbReference type="PROSITE" id="PS50943"/>
    </source>
</evidence>
<name>A0A1A9RU04_9NEIS</name>
<dbReference type="EMBL" id="LXSL01000030">
    <property type="protein sequence ID" value="OAM26395.1"/>
    <property type="molecule type" value="Genomic_DNA"/>
</dbReference>
<dbReference type="Gene3D" id="1.10.260.40">
    <property type="entry name" value="lambda repressor-like DNA-binding domains"/>
    <property type="match status" value="1"/>
</dbReference>
<reference evidence="4" key="1">
    <citation type="submission" date="2016-05" db="EMBL/GenBank/DDBJ databases">
        <title>Draft genome of Corynebacterium afermentans subsp. afermentans LCDC 88199T.</title>
        <authorList>
            <person name="Bernier A.-M."/>
            <person name="Bernard K."/>
        </authorList>
    </citation>
    <scope>NUCLEOTIDE SEQUENCE [LARGE SCALE GENOMIC DNA]</scope>
    <source>
        <strain evidence="4">NML02-A-017</strain>
    </source>
</reference>
<dbReference type="Proteomes" id="UP000077885">
    <property type="component" value="Unassembled WGS sequence"/>
</dbReference>
<evidence type="ECO:0000313" key="4">
    <source>
        <dbReference type="Proteomes" id="UP000077885"/>
    </source>
</evidence>
<proteinExistence type="predicted"/>
<dbReference type="AlphaFoldDB" id="A0A1A9RU04"/>
<sequence>MNTNQVRDLRRQKGWSQQELAERVEVARQTINLIENNRYNPTLSLCLKLARVLESDLNTLFWTQEQAHENDGQQAIQQDI</sequence>
<keyword evidence="1" id="KW-0238">DNA-binding</keyword>
<protein>
    <submittedName>
        <fullName evidence="3">Transcriptional regulator</fullName>
    </submittedName>
</protein>
<accession>A0A1A9RU04</accession>
<dbReference type="PANTHER" id="PTHR46558">
    <property type="entry name" value="TRACRIPTIONAL REGULATORY PROTEIN-RELATED-RELATED"/>
    <property type="match status" value="1"/>
</dbReference>
<comment type="caution">
    <text evidence="3">The sequence shown here is derived from an EMBL/GenBank/DDBJ whole genome shotgun (WGS) entry which is preliminary data.</text>
</comment>
<dbReference type="OrthoDB" id="3034420at2"/>
<evidence type="ECO:0000313" key="3">
    <source>
        <dbReference type="EMBL" id="OAM26395.1"/>
    </source>
</evidence>
<gene>
    <name evidence="3" type="ORF">A7P95_09450</name>
</gene>
<dbReference type="SUPFAM" id="SSF47413">
    <property type="entry name" value="lambda repressor-like DNA-binding domains"/>
    <property type="match status" value="1"/>
</dbReference>
<dbReference type="CDD" id="cd00093">
    <property type="entry name" value="HTH_XRE"/>
    <property type="match status" value="1"/>
</dbReference>
<dbReference type="SMART" id="SM00530">
    <property type="entry name" value="HTH_XRE"/>
    <property type="match status" value="1"/>
</dbReference>
<dbReference type="GO" id="GO:0003677">
    <property type="term" value="F:DNA binding"/>
    <property type="evidence" value="ECO:0007669"/>
    <property type="project" value="UniProtKB-KW"/>
</dbReference>
<evidence type="ECO:0000256" key="1">
    <source>
        <dbReference type="ARBA" id="ARBA00023125"/>
    </source>
</evidence>
<dbReference type="STRING" id="1795827.A7P95_09450"/>
<dbReference type="PROSITE" id="PS50943">
    <property type="entry name" value="HTH_CROC1"/>
    <property type="match status" value="1"/>
</dbReference>